<gene>
    <name evidence="1" type="ORF">T265_07567</name>
</gene>
<dbReference type="GeneID" id="20321746"/>
<protein>
    <submittedName>
        <fullName evidence="1">Uncharacterized protein</fullName>
    </submittedName>
</protein>
<organism evidence="1 2">
    <name type="scientific">Opisthorchis viverrini</name>
    <name type="common">Southeast Asian liver fluke</name>
    <dbReference type="NCBI Taxonomy" id="6198"/>
    <lineage>
        <taxon>Eukaryota</taxon>
        <taxon>Metazoa</taxon>
        <taxon>Spiralia</taxon>
        <taxon>Lophotrochozoa</taxon>
        <taxon>Platyhelminthes</taxon>
        <taxon>Trematoda</taxon>
        <taxon>Digenea</taxon>
        <taxon>Opisthorchiida</taxon>
        <taxon>Opisthorchiata</taxon>
        <taxon>Opisthorchiidae</taxon>
        <taxon>Opisthorchis</taxon>
    </lineage>
</organism>
<evidence type="ECO:0000313" key="1">
    <source>
        <dbReference type="EMBL" id="KER24836.1"/>
    </source>
</evidence>
<accession>A0A074ZBZ9</accession>
<dbReference type="EMBL" id="KL596795">
    <property type="protein sequence ID" value="KER24836.1"/>
    <property type="molecule type" value="Genomic_DNA"/>
</dbReference>
<keyword evidence="2" id="KW-1185">Reference proteome</keyword>
<dbReference type="KEGG" id="ovi:T265_07567"/>
<name>A0A074ZBZ9_OPIVI</name>
<reference evidence="1 2" key="1">
    <citation type="submission" date="2013-11" db="EMBL/GenBank/DDBJ databases">
        <title>Opisthorchis viverrini - life in the bile duct.</title>
        <authorList>
            <person name="Young N.D."/>
            <person name="Nagarajan N."/>
            <person name="Lin S.J."/>
            <person name="Korhonen P.K."/>
            <person name="Jex A.R."/>
            <person name="Hall R.S."/>
            <person name="Safavi-Hemami H."/>
            <person name="Kaewkong W."/>
            <person name="Bertrand D."/>
            <person name="Gao S."/>
            <person name="Seet Q."/>
            <person name="Wongkham S."/>
            <person name="Teh B.T."/>
            <person name="Wongkham C."/>
            <person name="Intapan P.M."/>
            <person name="Maleewong W."/>
            <person name="Yang X."/>
            <person name="Hu M."/>
            <person name="Wang Z."/>
            <person name="Hofmann A."/>
            <person name="Sternberg P.W."/>
            <person name="Tan P."/>
            <person name="Wang J."/>
            <person name="Gasser R.B."/>
        </authorList>
    </citation>
    <scope>NUCLEOTIDE SEQUENCE [LARGE SCALE GENOMIC DNA]</scope>
</reference>
<sequence>MEHNNSAVKQTGPAFGTDDSVRLASVLPEASAHHMAPTSSGISRSISKPRHRIYLAAFSVRTLTAPLDTVDIRPSAVRLEKYVKEAHKHGVDGCRLIVSTYAN</sequence>
<dbReference type="Proteomes" id="UP000054324">
    <property type="component" value="Unassembled WGS sequence"/>
</dbReference>
<dbReference type="CTD" id="20321746"/>
<dbReference type="RefSeq" id="XP_009171388.1">
    <property type="nucleotide sequence ID" value="XM_009173124.1"/>
</dbReference>
<proteinExistence type="predicted"/>
<dbReference type="STRING" id="6198.A0A074ZBZ9"/>
<evidence type="ECO:0000313" key="2">
    <source>
        <dbReference type="Proteomes" id="UP000054324"/>
    </source>
</evidence>
<dbReference type="AlphaFoldDB" id="A0A074ZBZ9"/>